<reference evidence="1" key="1">
    <citation type="submission" date="2022-11" db="EMBL/GenBank/DDBJ databases">
        <title>Centuries of genome instability and evolution in soft-shell clam transmissible cancer (bioRxiv).</title>
        <authorList>
            <person name="Hart S.F.M."/>
            <person name="Yonemitsu M.A."/>
            <person name="Giersch R.M."/>
            <person name="Beal B.F."/>
            <person name="Arriagada G."/>
            <person name="Davis B.W."/>
            <person name="Ostrander E.A."/>
            <person name="Goff S.P."/>
            <person name="Metzger M.J."/>
        </authorList>
    </citation>
    <scope>NUCLEOTIDE SEQUENCE</scope>
    <source>
        <strain evidence="1">MELC-2E11</strain>
        <tissue evidence="1">Siphon/mantle</tissue>
    </source>
</reference>
<gene>
    <name evidence="1" type="ORF">MAR_006763</name>
</gene>
<dbReference type="PANTHER" id="PTHR45620">
    <property type="entry name" value="PDF RECEPTOR-LIKE PROTEIN-RELATED"/>
    <property type="match status" value="1"/>
</dbReference>
<dbReference type="EMBL" id="CP111012">
    <property type="protein sequence ID" value="WAQ94292.1"/>
    <property type="molecule type" value="Genomic_DNA"/>
</dbReference>
<dbReference type="Proteomes" id="UP001164746">
    <property type="component" value="Chromosome 1"/>
</dbReference>
<dbReference type="Gene3D" id="1.20.1070.10">
    <property type="entry name" value="Rhodopsin 7-helix transmembrane proteins"/>
    <property type="match status" value="1"/>
</dbReference>
<dbReference type="InterPro" id="IPR050332">
    <property type="entry name" value="GPCR_2"/>
</dbReference>
<feature type="non-terminal residue" evidence="1">
    <location>
        <position position="1"/>
    </location>
</feature>
<proteinExistence type="predicted"/>
<organism evidence="1 2">
    <name type="scientific">Mya arenaria</name>
    <name type="common">Soft-shell clam</name>
    <dbReference type="NCBI Taxonomy" id="6604"/>
    <lineage>
        <taxon>Eukaryota</taxon>
        <taxon>Metazoa</taxon>
        <taxon>Spiralia</taxon>
        <taxon>Lophotrochozoa</taxon>
        <taxon>Mollusca</taxon>
        <taxon>Bivalvia</taxon>
        <taxon>Autobranchia</taxon>
        <taxon>Heteroconchia</taxon>
        <taxon>Euheterodonta</taxon>
        <taxon>Imparidentia</taxon>
        <taxon>Neoheterodontei</taxon>
        <taxon>Myida</taxon>
        <taxon>Myoidea</taxon>
        <taxon>Myidae</taxon>
        <taxon>Mya</taxon>
    </lineage>
</organism>
<dbReference type="PANTHER" id="PTHR45620:SF40">
    <property type="entry name" value="CORTICOTROPIN-RELEASING FACTOR RECEPTOR 2-LIKE ISOFORM X1"/>
    <property type="match status" value="1"/>
</dbReference>
<accession>A0ABY7DBZ9</accession>
<evidence type="ECO:0000313" key="1">
    <source>
        <dbReference type="EMBL" id="WAQ94292.1"/>
    </source>
</evidence>
<name>A0ABY7DBZ9_MYAAR</name>
<sequence length="151" mass="17219">MPLLGLTNLLFFVNPGTNKDIETAYRVTNAVLTSSQGIFVAILYCFLNGEVRRVIKQKWFRFRLRHGMHNDRRRNSRTSSFFLTSATEVHPLRALKNKMCPDLGQATKMEDIGEFDDKCSDLNGLKATHDQCCDINGTNARSPRIVQSFTF</sequence>
<protein>
    <submittedName>
        <fullName evidence="1">CRFR1-like protein</fullName>
    </submittedName>
</protein>
<keyword evidence="2" id="KW-1185">Reference proteome</keyword>
<evidence type="ECO:0000313" key="2">
    <source>
        <dbReference type="Proteomes" id="UP001164746"/>
    </source>
</evidence>